<feature type="chain" id="PRO_5045707439" evidence="5">
    <location>
        <begin position="20"/>
        <end position="273"/>
    </location>
</feature>
<feature type="signal peptide" evidence="5">
    <location>
        <begin position="1"/>
        <end position="19"/>
    </location>
</feature>
<dbReference type="CDD" id="cd13711">
    <property type="entry name" value="PBP2_Ngo0372_TcyA"/>
    <property type="match status" value="1"/>
</dbReference>
<dbReference type="SUPFAM" id="SSF53850">
    <property type="entry name" value="Periplasmic binding protein-like II"/>
    <property type="match status" value="1"/>
</dbReference>
<keyword evidence="8" id="KW-1185">Reference proteome</keyword>
<dbReference type="PROSITE" id="PS51257">
    <property type="entry name" value="PROKAR_LIPOPROTEIN"/>
    <property type="match status" value="1"/>
</dbReference>
<dbReference type="InterPro" id="IPR018313">
    <property type="entry name" value="SBP_3_CS"/>
</dbReference>
<dbReference type="SMART" id="SM00062">
    <property type="entry name" value="PBPb"/>
    <property type="match status" value="1"/>
</dbReference>
<evidence type="ECO:0000256" key="2">
    <source>
        <dbReference type="ARBA" id="ARBA00010333"/>
    </source>
</evidence>
<accession>A0ABM6JVR8</accession>
<keyword evidence="3 5" id="KW-0732">Signal</keyword>
<dbReference type="Pfam" id="PF00497">
    <property type="entry name" value="SBP_bac_3"/>
    <property type="match status" value="1"/>
</dbReference>
<proteinExistence type="inferred from homology"/>
<dbReference type="PANTHER" id="PTHR35936:SF34">
    <property type="entry name" value="ABC TRANSPORTER EXTRACELLULAR-BINDING PROTEIN YCKB-RELATED"/>
    <property type="match status" value="1"/>
</dbReference>
<comment type="subcellular location">
    <subcellularLocation>
        <location evidence="1">Cell envelope</location>
    </subcellularLocation>
</comment>
<dbReference type="Proteomes" id="UP000192486">
    <property type="component" value="Chromosome"/>
</dbReference>
<reference evidence="7 8" key="1">
    <citation type="submission" date="2016-04" db="EMBL/GenBank/DDBJ databases">
        <title>Comparative Genomics and Epigenetics of Sporosarcina ureae.</title>
        <authorList>
            <person name="Oliver A.S."/>
            <person name="Cooper K.K."/>
        </authorList>
    </citation>
    <scope>NUCLEOTIDE SEQUENCE [LARGE SCALE GENOMIC DNA]</scope>
    <source>
        <strain evidence="7 8">S204</strain>
    </source>
</reference>
<dbReference type="PANTHER" id="PTHR35936">
    <property type="entry name" value="MEMBRANE-BOUND LYTIC MUREIN TRANSGLYCOSYLASE F"/>
    <property type="match status" value="1"/>
</dbReference>
<dbReference type="Gene3D" id="3.40.190.10">
    <property type="entry name" value="Periplasmic binding protein-like II"/>
    <property type="match status" value="2"/>
</dbReference>
<evidence type="ECO:0000313" key="7">
    <source>
        <dbReference type="EMBL" id="ARF14423.1"/>
    </source>
</evidence>
<dbReference type="InterPro" id="IPR001638">
    <property type="entry name" value="Solute-binding_3/MltF_N"/>
</dbReference>
<evidence type="ECO:0000256" key="4">
    <source>
        <dbReference type="RuleBase" id="RU003744"/>
    </source>
</evidence>
<evidence type="ECO:0000259" key="6">
    <source>
        <dbReference type="SMART" id="SM00062"/>
    </source>
</evidence>
<evidence type="ECO:0000256" key="3">
    <source>
        <dbReference type="ARBA" id="ARBA00022729"/>
    </source>
</evidence>
<protein>
    <submittedName>
        <fullName evidence="7">Amino acid ABC transporter substrate-binding protein</fullName>
    </submittedName>
</protein>
<evidence type="ECO:0000256" key="5">
    <source>
        <dbReference type="SAM" id="SignalP"/>
    </source>
</evidence>
<feature type="domain" description="Solute-binding protein family 3/N-terminal" evidence="6">
    <location>
        <begin position="50"/>
        <end position="271"/>
    </location>
</feature>
<sequence length="273" mass="30050">MKKVLLPFMIVLLAAVLVACGGKEESKPNDSAEKPAEQDGLLEEVLANGVLNVGTEGTYAPFSFHDESGKLTGYDVEVTQEVAKRLGVEAKFFETQWDAVFAGLDAKRFDMIANQVGVNEERKAKYEFSQAYTHSNSVLVVREDADIAFDGMEGKKAAQTLTSNYGELAKANGAEIIKIDGFNQGVDLVVSKRVDGTYNDKLSALDYLKQKPDAPIKVVEEEEISEENQSESAFLFRQGNEDLIEEVNKALDAMREDGTLKTISEKWFGEDVS</sequence>
<name>A0ABM6JVR8_SPOUR</name>
<dbReference type="PROSITE" id="PS01039">
    <property type="entry name" value="SBP_BACTERIAL_3"/>
    <property type="match status" value="1"/>
</dbReference>
<dbReference type="RefSeq" id="WP_029053371.1">
    <property type="nucleotide sequence ID" value="NZ_CP015108.1"/>
</dbReference>
<evidence type="ECO:0000256" key="1">
    <source>
        <dbReference type="ARBA" id="ARBA00004196"/>
    </source>
</evidence>
<organism evidence="7 8">
    <name type="scientific">Sporosarcina ureae</name>
    <dbReference type="NCBI Taxonomy" id="1571"/>
    <lineage>
        <taxon>Bacteria</taxon>
        <taxon>Bacillati</taxon>
        <taxon>Bacillota</taxon>
        <taxon>Bacilli</taxon>
        <taxon>Bacillales</taxon>
        <taxon>Caryophanaceae</taxon>
        <taxon>Sporosarcina</taxon>
    </lineage>
</organism>
<comment type="similarity">
    <text evidence="2 4">Belongs to the bacterial solute-binding protein 3 family.</text>
</comment>
<dbReference type="EMBL" id="CP015108">
    <property type="protein sequence ID" value="ARF14423.1"/>
    <property type="molecule type" value="Genomic_DNA"/>
</dbReference>
<gene>
    <name evidence="7" type="ORF">SporoS204_09865</name>
</gene>
<evidence type="ECO:0000313" key="8">
    <source>
        <dbReference type="Proteomes" id="UP000192486"/>
    </source>
</evidence>